<dbReference type="EMBL" id="PREZ01000001">
    <property type="protein sequence ID" value="PPA71805.1"/>
    <property type="molecule type" value="Genomic_DNA"/>
</dbReference>
<keyword evidence="3" id="KW-1185">Reference proteome</keyword>
<evidence type="ECO:0000313" key="3">
    <source>
        <dbReference type="Proteomes" id="UP000239047"/>
    </source>
</evidence>
<protein>
    <submittedName>
        <fullName evidence="2">Uncharacterized protein</fullName>
    </submittedName>
</protein>
<evidence type="ECO:0000313" key="2">
    <source>
        <dbReference type="EMBL" id="PPA71805.1"/>
    </source>
</evidence>
<accession>A0A2S5GFV6</accession>
<comment type="caution">
    <text evidence="2">The sequence shown here is derived from an EMBL/GenBank/DDBJ whole genome shotgun (WGS) entry which is preliminary data.</text>
</comment>
<evidence type="ECO:0000256" key="1">
    <source>
        <dbReference type="SAM" id="MobiDB-lite"/>
    </source>
</evidence>
<dbReference type="AlphaFoldDB" id="A0A2S5GFV6"/>
<sequence length="102" mass="11332">MAQEVLDKKHGNGHNNRIKSLGISAEEYQKVRAEVNRRSGVSIPVASSRQKPQAGEGIVDYMNRMKLDSSYNNRARLAAQHGIYNYSGTASQNSLLLTKISR</sequence>
<name>A0A2S5GFV6_9BACL</name>
<feature type="region of interest" description="Disordered" evidence="1">
    <location>
        <begin position="1"/>
        <end position="20"/>
    </location>
</feature>
<gene>
    <name evidence="2" type="ORF">C4B60_00035</name>
</gene>
<proteinExistence type="predicted"/>
<dbReference type="OrthoDB" id="9794294at2"/>
<reference evidence="2 3" key="1">
    <citation type="submission" date="2018-02" db="EMBL/GenBank/DDBJ databases">
        <title>Jeotgalibacillus proteolyticum sp. nov. a protease producing bacterium isolated from ocean sediments of Laizhou Bay.</title>
        <authorList>
            <person name="Li Y."/>
        </authorList>
    </citation>
    <scope>NUCLEOTIDE SEQUENCE [LARGE SCALE GENOMIC DNA]</scope>
    <source>
        <strain evidence="2 3">22-7</strain>
    </source>
</reference>
<dbReference type="Proteomes" id="UP000239047">
    <property type="component" value="Unassembled WGS sequence"/>
</dbReference>
<dbReference type="SUPFAM" id="SSF158634">
    <property type="entry name" value="RPA2825-like"/>
    <property type="match status" value="1"/>
</dbReference>
<feature type="compositionally biased region" description="Basic and acidic residues" evidence="1">
    <location>
        <begin position="1"/>
        <end position="10"/>
    </location>
</feature>
<organism evidence="2 3">
    <name type="scientific">Jeotgalibacillus proteolyticus</name>
    <dbReference type="NCBI Taxonomy" id="2082395"/>
    <lineage>
        <taxon>Bacteria</taxon>
        <taxon>Bacillati</taxon>
        <taxon>Bacillota</taxon>
        <taxon>Bacilli</taxon>
        <taxon>Bacillales</taxon>
        <taxon>Caryophanaceae</taxon>
        <taxon>Jeotgalibacillus</taxon>
    </lineage>
</organism>